<dbReference type="Proteomes" id="UP000050761">
    <property type="component" value="Unassembled WGS sequence"/>
</dbReference>
<accession>A0A3P7UEM3</accession>
<keyword evidence="7" id="KW-1185">Reference proteome</keyword>
<comment type="function">
    <text evidence="1">Suppresses cannabinoid receptor CNR1-mediated tonic inhibition of voltage-gated calcium channels.</text>
</comment>
<dbReference type="EMBL" id="UZAH01000759">
    <property type="protein sequence ID" value="VDO19233.1"/>
    <property type="molecule type" value="Genomic_DNA"/>
</dbReference>
<protein>
    <recommendedName>
        <fullName evidence="3">CB1 cannabinoid receptor-interacting protein 1</fullName>
    </recommendedName>
</protein>
<keyword evidence="5" id="KW-0175">Coiled coil</keyword>
<dbReference type="AlphaFoldDB" id="A0A183F3V8"/>
<gene>
    <name evidence="6" type="ORF">HPBE_LOCUS851</name>
</gene>
<evidence type="ECO:0000313" key="6">
    <source>
        <dbReference type="EMBL" id="VDO19233.1"/>
    </source>
</evidence>
<dbReference type="PANTHER" id="PTHR31952">
    <property type="entry name" value="CB1 CANNABINOID RECEPTOR-INTERACTING PROTEIN 1"/>
    <property type="match status" value="1"/>
</dbReference>
<accession>A0A183F3V8</accession>
<evidence type="ECO:0000256" key="5">
    <source>
        <dbReference type="SAM" id="Coils"/>
    </source>
</evidence>
<dbReference type="OrthoDB" id="5874411at2759"/>
<dbReference type="WBParaSite" id="HPBE_0000085001-mRNA-1">
    <property type="protein sequence ID" value="HPBE_0000085001-mRNA-1"/>
    <property type="gene ID" value="HPBE_0000085001"/>
</dbReference>
<evidence type="ECO:0000256" key="4">
    <source>
        <dbReference type="ARBA" id="ARBA00026030"/>
    </source>
</evidence>
<evidence type="ECO:0000313" key="8">
    <source>
        <dbReference type="WBParaSite" id="HPBE_0000085001-mRNA-1"/>
    </source>
</evidence>
<reference evidence="6 7" key="1">
    <citation type="submission" date="2018-11" db="EMBL/GenBank/DDBJ databases">
        <authorList>
            <consortium name="Pathogen Informatics"/>
        </authorList>
    </citation>
    <scope>NUCLEOTIDE SEQUENCE [LARGE SCALE GENOMIC DNA]</scope>
</reference>
<dbReference type="PANTHER" id="PTHR31952:SF1">
    <property type="entry name" value="CB1 CANNABINOID RECEPTOR-INTERACTING PROTEIN 1"/>
    <property type="match status" value="1"/>
</dbReference>
<dbReference type="InterPro" id="IPR029204">
    <property type="entry name" value="CNRIP1"/>
</dbReference>
<dbReference type="GO" id="GO:0031718">
    <property type="term" value="F:type 1 cannabinoid receptor binding"/>
    <property type="evidence" value="ECO:0007669"/>
    <property type="project" value="TreeGrafter"/>
</dbReference>
<dbReference type="GO" id="GO:0005886">
    <property type="term" value="C:plasma membrane"/>
    <property type="evidence" value="ECO:0007669"/>
    <property type="project" value="TreeGrafter"/>
</dbReference>
<evidence type="ECO:0000313" key="7">
    <source>
        <dbReference type="Proteomes" id="UP000050761"/>
    </source>
</evidence>
<comment type="similarity">
    <text evidence="2">Belongs to the CNRIP family.</text>
</comment>
<evidence type="ECO:0000256" key="3">
    <source>
        <dbReference type="ARBA" id="ARBA00015651"/>
    </source>
</evidence>
<reference evidence="8" key="2">
    <citation type="submission" date="2019-09" db="UniProtKB">
        <authorList>
            <consortium name="WormBaseParasite"/>
        </authorList>
    </citation>
    <scope>IDENTIFICATION</scope>
</reference>
<organism evidence="7 8">
    <name type="scientific">Heligmosomoides polygyrus</name>
    <name type="common">Parasitic roundworm</name>
    <dbReference type="NCBI Taxonomy" id="6339"/>
    <lineage>
        <taxon>Eukaryota</taxon>
        <taxon>Metazoa</taxon>
        <taxon>Ecdysozoa</taxon>
        <taxon>Nematoda</taxon>
        <taxon>Chromadorea</taxon>
        <taxon>Rhabditida</taxon>
        <taxon>Rhabditina</taxon>
        <taxon>Rhabditomorpha</taxon>
        <taxon>Strongyloidea</taxon>
        <taxon>Heligmosomidae</taxon>
        <taxon>Heligmosomoides</taxon>
    </lineage>
</organism>
<evidence type="ECO:0000256" key="1">
    <source>
        <dbReference type="ARBA" id="ARBA00003884"/>
    </source>
</evidence>
<evidence type="ECO:0000256" key="2">
    <source>
        <dbReference type="ARBA" id="ARBA00007288"/>
    </source>
</evidence>
<name>A0A183F3V8_HELPZ</name>
<feature type="coiled-coil region" evidence="5">
    <location>
        <begin position="74"/>
        <end position="101"/>
    </location>
</feature>
<proteinExistence type="inferred from homology"/>
<sequence length="107" mass="12907">MIRQCFQTLCKEWMSECHWFCDSVKEQELKQRLSRTSISSDMDIDRIVKESKTTTITEARETIYFRHRGESEGVDDLMSDYHSLEMELKDINEKNKELRKKFFDDKV</sequence>
<comment type="subunit">
    <text evidence="4">Interacts with the cannabinoid receptor CNR1 (via C-terminus). Does not interact with cannabinoid receptor CNR2.</text>
</comment>